<proteinExistence type="inferred from homology"/>
<dbReference type="EMBL" id="VFSU01000026">
    <property type="protein sequence ID" value="TPE60603.1"/>
    <property type="molecule type" value="Genomic_DNA"/>
</dbReference>
<dbReference type="PANTHER" id="PTHR40980:SF3">
    <property type="entry name" value="TONB-DEPENDENT RECEPTOR-LIKE BETA-BARREL DOMAIN-CONTAINING PROTEIN"/>
    <property type="match status" value="1"/>
</dbReference>
<keyword evidence="9" id="KW-1185">Reference proteome</keyword>
<dbReference type="Pfam" id="PF00593">
    <property type="entry name" value="TonB_dep_Rec_b-barrel"/>
    <property type="match status" value="1"/>
</dbReference>
<evidence type="ECO:0000256" key="2">
    <source>
        <dbReference type="ARBA" id="ARBA00023136"/>
    </source>
</evidence>
<evidence type="ECO:0000256" key="5">
    <source>
        <dbReference type="SAM" id="SignalP"/>
    </source>
</evidence>
<dbReference type="CDD" id="cd01347">
    <property type="entry name" value="ligand_gated_channel"/>
    <property type="match status" value="1"/>
</dbReference>
<accession>A0A501XJY3</accession>
<dbReference type="GO" id="GO:0009279">
    <property type="term" value="C:cell outer membrane"/>
    <property type="evidence" value="ECO:0007669"/>
    <property type="project" value="UniProtKB-SubCell"/>
</dbReference>
<evidence type="ECO:0000313" key="9">
    <source>
        <dbReference type="Proteomes" id="UP000319897"/>
    </source>
</evidence>
<protein>
    <submittedName>
        <fullName evidence="8">TonB-dependent receptor</fullName>
    </submittedName>
</protein>
<dbReference type="Gene3D" id="2.170.130.10">
    <property type="entry name" value="TonB-dependent receptor, plug domain"/>
    <property type="match status" value="1"/>
</dbReference>
<dbReference type="InterPro" id="IPR000531">
    <property type="entry name" value="Beta-barrel_TonB"/>
</dbReference>
<dbReference type="NCBIfam" id="TIGR01782">
    <property type="entry name" value="TonB-Xanth-Caul"/>
    <property type="match status" value="1"/>
</dbReference>
<sequence>MSKNRAGMFRGEWSMNRRFSAPAWRSVAVSATAMALALSAGAARAQAAPSADADPAGATPAEDIVVTGFRASLDAALSVKRAETSIVDVIKAEDIAAFPDTNLAESLQRIPGVTIDRDAGEGRQISVRGLGPEFTRVRLNGIEALATTGGTDSSGGANRSRGFDFNVFASELFSSITVRKSASADVEEGSLGATVDLQTARPFDYDDFAFAVGGNMVWNDLSKDLTPRASVLLSKTFMDGKLGVLVSGAYSKRKLFEEGFSTVRYDNGASSGGFCSPTGVTPIVPATGATCGAAATGTPRLPNTPGNVAAYQAASSASNFHPRLPRYGRLTHDQQRIGLTGAIQFEPTDGTKITADILYADLKSTRQEDFLQAISFSRTLAQGGKSQTSVLATEYDANGGLVYGRYNGVDIRSESRFDELRTKFLQGTILWEQKLTDRLELAVLGGKSSSRFRNPVQTTTTLDVANVNGYSIDFSENDRLPDISYPFDVTANNGSGLGLITSPSGQITGSEIRIRPQGASNTFDTVRMDLKWDLAPEEFSLKIGGAYKKYGFDTWEYRRVNQSDTITALPAGTTLADVTKLLTGFGRNMDLGPNTPTSWLIPDLKALATAYDIYCNCLKSGAAGGPGDYTLSSITNGNARGNNRSVQEEDTSFYFQMDFQKELFGMPLRGNVGMRYVKTDQTSTGYQATGGGTEVTVKQSYEDWLPSANLSLAVQPNFYVRLAAANVMARPSLGNLSPGGSINTTGNLTITSGNPYLQPFRATTFDASFEYYFEKGGMIGLGLFYKDIGTYVQSLRTNVPFNQTGLPMSLLPSNFTGDEIFQVTTPINTEGGPLKGFEINWQQPFTFLPGKWSNFGTLFAYTRVYSKIDYVTSPTNSAIITEDLIGLSPESWSGTFYYDGKKFDARVSANYRQSFLTRVPGQNNNDVEGKNNTLNVDFKIGYNITEQLEITFEGTNLTDEFNSQFIGRDRNSPVVYHHTGRQLMFGARFRY</sequence>
<feature type="chain" id="PRO_5021188844" evidence="5">
    <location>
        <begin position="43"/>
        <end position="991"/>
    </location>
</feature>
<comment type="caution">
    <text evidence="8">The sequence shown here is derived from an EMBL/GenBank/DDBJ whole genome shotgun (WGS) entry which is preliminary data.</text>
</comment>
<dbReference type="Gene3D" id="2.40.170.20">
    <property type="entry name" value="TonB-dependent receptor, beta-barrel domain"/>
    <property type="match status" value="1"/>
</dbReference>
<feature type="domain" description="TonB-dependent receptor plug" evidence="7">
    <location>
        <begin position="81"/>
        <end position="193"/>
    </location>
</feature>
<evidence type="ECO:0000256" key="1">
    <source>
        <dbReference type="ARBA" id="ARBA00004442"/>
    </source>
</evidence>
<dbReference type="SUPFAM" id="SSF56935">
    <property type="entry name" value="Porins"/>
    <property type="match status" value="1"/>
</dbReference>
<dbReference type="InterPro" id="IPR012910">
    <property type="entry name" value="Plug_dom"/>
</dbReference>
<dbReference type="OrthoDB" id="5476657at2"/>
<keyword evidence="3" id="KW-0998">Cell outer membrane</keyword>
<dbReference type="InterPro" id="IPR010104">
    <property type="entry name" value="TonB_rcpt_bac"/>
</dbReference>
<evidence type="ECO:0000313" key="8">
    <source>
        <dbReference type="EMBL" id="TPE60603.1"/>
    </source>
</evidence>
<evidence type="ECO:0000259" key="6">
    <source>
        <dbReference type="Pfam" id="PF00593"/>
    </source>
</evidence>
<feature type="signal peptide" evidence="5">
    <location>
        <begin position="1"/>
        <end position="42"/>
    </location>
</feature>
<organism evidence="8 9">
    <name type="scientific">Sandaracinobacter neustonicus</name>
    <dbReference type="NCBI Taxonomy" id="1715348"/>
    <lineage>
        <taxon>Bacteria</taxon>
        <taxon>Pseudomonadati</taxon>
        <taxon>Pseudomonadota</taxon>
        <taxon>Alphaproteobacteria</taxon>
        <taxon>Sphingomonadales</taxon>
        <taxon>Sphingosinicellaceae</taxon>
        <taxon>Sandaracinobacter</taxon>
    </lineage>
</organism>
<dbReference type="InterPro" id="IPR037066">
    <property type="entry name" value="Plug_dom_sf"/>
</dbReference>
<comment type="similarity">
    <text evidence="4">Belongs to the TonB-dependent receptor family.</text>
</comment>
<dbReference type="AlphaFoldDB" id="A0A501XJY3"/>
<dbReference type="PANTHER" id="PTHR40980">
    <property type="entry name" value="PLUG DOMAIN-CONTAINING PROTEIN"/>
    <property type="match status" value="1"/>
</dbReference>
<keyword evidence="5" id="KW-0732">Signal</keyword>
<evidence type="ECO:0000256" key="3">
    <source>
        <dbReference type="ARBA" id="ARBA00023237"/>
    </source>
</evidence>
<feature type="domain" description="TonB-dependent receptor-like beta-barrel" evidence="6">
    <location>
        <begin position="485"/>
        <end position="957"/>
    </location>
</feature>
<comment type="subcellular location">
    <subcellularLocation>
        <location evidence="1 4">Cell outer membrane</location>
    </subcellularLocation>
</comment>
<name>A0A501XJY3_9SPHN</name>
<keyword evidence="8" id="KW-0675">Receptor</keyword>
<reference evidence="8 9" key="1">
    <citation type="submission" date="2019-06" db="EMBL/GenBank/DDBJ databases">
        <authorList>
            <person name="Lee I."/>
            <person name="Jang G.I."/>
            <person name="Hwang C.Y."/>
        </authorList>
    </citation>
    <scope>NUCLEOTIDE SEQUENCE [LARGE SCALE GENOMIC DNA]</scope>
    <source>
        <strain evidence="8 9">PAMC 28131</strain>
    </source>
</reference>
<gene>
    <name evidence="8" type="ORF">FJQ54_11470</name>
</gene>
<evidence type="ECO:0000259" key="7">
    <source>
        <dbReference type="Pfam" id="PF07715"/>
    </source>
</evidence>
<keyword evidence="4" id="KW-0798">TonB box</keyword>
<dbReference type="Pfam" id="PF07715">
    <property type="entry name" value="Plug"/>
    <property type="match status" value="1"/>
</dbReference>
<dbReference type="Proteomes" id="UP000319897">
    <property type="component" value="Unassembled WGS sequence"/>
</dbReference>
<keyword evidence="2 4" id="KW-0472">Membrane</keyword>
<dbReference type="InterPro" id="IPR036942">
    <property type="entry name" value="Beta-barrel_TonB_sf"/>
</dbReference>
<evidence type="ECO:0000256" key="4">
    <source>
        <dbReference type="RuleBase" id="RU003357"/>
    </source>
</evidence>